<dbReference type="Proteomes" id="UP001168990">
    <property type="component" value="Unassembled WGS sequence"/>
</dbReference>
<dbReference type="PROSITE" id="PS01186">
    <property type="entry name" value="EGF_2"/>
    <property type="match status" value="3"/>
</dbReference>
<keyword evidence="4" id="KW-1185">Reference proteome</keyword>
<gene>
    <name evidence="3" type="ORF">PV328_011396</name>
</gene>
<dbReference type="AlphaFoldDB" id="A0AA39C4F1"/>
<dbReference type="EMBL" id="JAQQBS010001425">
    <property type="protein sequence ID" value="KAK0157687.1"/>
    <property type="molecule type" value="Genomic_DNA"/>
</dbReference>
<accession>A0AA39C4F1</accession>
<evidence type="ECO:0000259" key="2">
    <source>
        <dbReference type="PROSITE" id="PS50026"/>
    </source>
</evidence>
<comment type="caution">
    <text evidence="1">Lacks conserved residue(s) required for the propagation of feature annotation.</text>
</comment>
<comment type="caution">
    <text evidence="3">The sequence shown here is derived from an EMBL/GenBank/DDBJ whole genome shotgun (WGS) entry which is preliminary data.</text>
</comment>
<sequence>MNCDSSEICLNNECINACYKESCKLNEACQIVNHNSSCVCLPNFVRDPINKNCVPIPLRMCWDNTHCGPTEICKQSTCVSACHEQTCEMDNETCQVTNYHSFSCECAPGYTRAALNQCEPICTDNDDCDQNEECLIINNVPTCQCFTGYVPYDPTDLVSNYGCLKYCDDNSNCELTEKCENNKCIPACGFGTCGINSQCIEQNHIAICRCPDGFIGDPNSECIKACKTDLNCDDIDICIDGNCTNACSVYPTCRENAECKTLEHKAQCLCSRGYTGDPYKKCDKKCVKNDDCEEFEWCDPFMKKCASACEVFACGNEAECYAENHKGNCRCLDGYSGDPDIRCHKNCADDNECEDFEKCQGNNCVPVCQKDTCKPHGSCDSDKHQANCICDQGFIPDFANAQCIKEP</sequence>
<evidence type="ECO:0000313" key="3">
    <source>
        <dbReference type="EMBL" id="KAK0157687.1"/>
    </source>
</evidence>
<feature type="domain" description="EGF-like" evidence="2">
    <location>
        <begin position="244"/>
        <end position="283"/>
    </location>
</feature>
<name>A0AA39C4F1_9HYME</name>
<dbReference type="SMART" id="SM00181">
    <property type="entry name" value="EGF"/>
    <property type="match status" value="7"/>
</dbReference>
<proteinExistence type="predicted"/>
<dbReference type="PANTHER" id="PTHR22963">
    <property type="entry name" value="ENDOGLIN-RELATED"/>
    <property type="match status" value="1"/>
</dbReference>
<reference evidence="3" key="1">
    <citation type="journal article" date="2023" name="bioRxiv">
        <title>Scaffold-level genome assemblies of two parasitoid biocontrol wasps reveal the parthenogenesis mechanism and an associated novel virus.</title>
        <authorList>
            <person name="Inwood S."/>
            <person name="Skelly J."/>
            <person name="Guhlin J."/>
            <person name="Harrop T."/>
            <person name="Goldson S."/>
            <person name="Dearden P."/>
        </authorList>
    </citation>
    <scope>NUCLEOTIDE SEQUENCE</scope>
    <source>
        <strain evidence="3">Irish</strain>
        <tissue evidence="3">Whole body</tissue>
    </source>
</reference>
<dbReference type="PANTHER" id="PTHR22963:SF39">
    <property type="entry name" value="DUMPY"/>
    <property type="match status" value="1"/>
</dbReference>
<dbReference type="InterPro" id="IPR000742">
    <property type="entry name" value="EGF"/>
</dbReference>
<evidence type="ECO:0000256" key="1">
    <source>
        <dbReference type="PROSITE-ProRule" id="PRU00076"/>
    </source>
</evidence>
<organism evidence="3 4">
    <name type="scientific">Microctonus aethiopoides</name>
    <dbReference type="NCBI Taxonomy" id="144406"/>
    <lineage>
        <taxon>Eukaryota</taxon>
        <taxon>Metazoa</taxon>
        <taxon>Ecdysozoa</taxon>
        <taxon>Arthropoda</taxon>
        <taxon>Hexapoda</taxon>
        <taxon>Insecta</taxon>
        <taxon>Pterygota</taxon>
        <taxon>Neoptera</taxon>
        <taxon>Endopterygota</taxon>
        <taxon>Hymenoptera</taxon>
        <taxon>Apocrita</taxon>
        <taxon>Ichneumonoidea</taxon>
        <taxon>Braconidae</taxon>
        <taxon>Euphorinae</taxon>
        <taxon>Microctonus</taxon>
    </lineage>
</organism>
<protein>
    <recommendedName>
        <fullName evidence="2">EGF-like domain-containing protein</fullName>
    </recommendedName>
</protein>
<reference evidence="3" key="2">
    <citation type="submission" date="2023-03" db="EMBL/GenBank/DDBJ databases">
        <authorList>
            <person name="Inwood S.N."/>
            <person name="Skelly J.G."/>
            <person name="Guhlin J."/>
            <person name="Harrop T.W.R."/>
            <person name="Goldson S.G."/>
            <person name="Dearden P.K."/>
        </authorList>
    </citation>
    <scope>NUCLEOTIDE SEQUENCE</scope>
    <source>
        <strain evidence="3">Irish</strain>
        <tissue evidence="3">Whole body</tissue>
    </source>
</reference>
<dbReference type="PROSITE" id="PS50026">
    <property type="entry name" value="EGF_3"/>
    <property type="match status" value="1"/>
</dbReference>
<evidence type="ECO:0000313" key="4">
    <source>
        <dbReference type="Proteomes" id="UP001168990"/>
    </source>
</evidence>
<keyword evidence="1" id="KW-0245">EGF-like domain</keyword>